<keyword evidence="1 2" id="KW-0597">Phosphoprotein</keyword>
<feature type="compositionally biased region" description="Basic and acidic residues" evidence="3">
    <location>
        <begin position="1105"/>
        <end position="1117"/>
    </location>
</feature>
<feature type="region of interest" description="Disordered" evidence="3">
    <location>
        <begin position="599"/>
        <end position="619"/>
    </location>
</feature>
<feature type="compositionally biased region" description="Basic and acidic residues" evidence="3">
    <location>
        <begin position="271"/>
        <end position="289"/>
    </location>
</feature>
<dbReference type="InterPro" id="IPR001789">
    <property type="entry name" value="Sig_transdc_resp-reg_receiver"/>
</dbReference>
<feature type="compositionally biased region" description="Polar residues" evidence="3">
    <location>
        <begin position="391"/>
        <end position="403"/>
    </location>
</feature>
<evidence type="ECO:0000256" key="2">
    <source>
        <dbReference type="PROSITE-ProRule" id="PRU00169"/>
    </source>
</evidence>
<feature type="region of interest" description="Disordered" evidence="3">
    <location>
        <begin position="474"/>
        <end position="503"/>
    </location>
</feature>
<sequence>MPTMSVGEMGGDGGRGDEPKSRQPSSAHPRSQPDNGTAPVVHHKPEDGNADNDDEASEQVLPPILQDFLARYPHPAFALRASSIFDALVVRANQFAPTGKAAFSHSSHSDSDPKSHSSPGQGEPSRHPAEERTGSRDDDDRARPTKPQRLTSQEQYEGSITEEERVEREQDLRDEQTARERSEADEGREPRSAPSGGSVVWSEAGGRSEVEADGFFAPGAAAQPSDATSPAAYPGSHTSAYGGRDSPFPPSVSRGGTPSLATASSTVSSYRARDIGPHPRAHARAERVLAESFSDDAPAYGRNRRNGDRPLDRYTLLEGGEQKSHDPSRTAEGAVTAMYEQRAQQARDDQEEDERATRDEEEFERARNEDEELWDREVQTSARMRDRSAERNASSGGAASTAHNVRETDGATRSSSSKTRTASNWHMSSEPNTSRVRLVRQRSEPTVGLREMLSPVWRNSKWSEMMAVREDAHLAPTPSPSELADSSAASEKATGSEDRPDSNELELLSVLSRTDAQECLAMLASVVETLLPSRSSESERQSKTPLAKLNHTVLVELNFPESSIYRHPPGSSFRHEHTAADSFASDPADAGTSLFFSPSVSAAQEQRRSSASPSRKESVLDVTRKVLKGELPEVSSLEGSAQIQSEELTNRDCDGSKTDNSGHGAEPATAIGRVIPANAAPVGVPPSNQNPAVPPPHHAIQQESRLLRPFIQIVATLYEEYDLVICTTISGNMPLPVTVTGSPEGESAEESRRSKAAAKERAREQRAREKASRARQHDQYDEEASRRQREAECHVEDDLPNGALPFAESEKAGGDATSPGDASPATVTAHDMSPLPASPSLSIDTEGILPRASTDSFACRGSDGRPATATRPDLVQRLTSSSNTSVLSSSASTVMDGSPATRRRHVDFGARSHREPRTTMSELPAAVTGDLRALLGGDDGSESSFDFLQEKEARAALRRRGLAQKSSKRAMVNDQSDRRTEPSERHRDRANELDGTGNGPSGEQSRSTEGEMRYDTLAEVTEVDEDGASSPSNPSQPATVISSRSRSPAVLGYDEEDDDGDMDRLRRATRTGSYSSHGSDSRQDDAHLEAQLVQDQHDEDEDELQDRRQLQAEKAGEADGEQCTIESVQQGQTPTDGAPRAETCASVADARPPARRASRSASLPQPFDTGSHAALTRQDDEREDGALVVEPVSEGQPELHVPETPFTSAVLHQASDPFFQVLASTECGRTIIQIDWSRTPLGPISKWAPELRSHIMATLASPFHTALWYGEENVLLYNDAYARLLGAKHPAAMGKSGAEGWSEVWDVIGPLASQVMLGKTMFFQDQVYCIYRNGMLEETYMTWAYISLRDGQGRIIGYSNVSVEVTARAIAERRLGTLRELSQLTQLSRTSQDFWSKALRALSSNGLDLPFAIAYSCETLGVSPGRAQGSTSTGSSSAIGPQTSNGRQTSASTSAASSRVRLSLQGAVGVPKGHPSAPDEIDCLIDNVELQDLPEHSSRSSSSSADRTNSTGTTSSTTASSTVWPVVEVLQNRKPIFISDLGERSSGFTTRGWPDRVSRAVVIPILVEGTNIPKAVLIVGLNSRRPWNTVYSTFLSLITRTLSQGLLGIEVAEEQVRKSKELAELNDARQAFFANVSHELRTPLTLILGPVEDLLTSKTARLHDEDRHKLEMVQRNANRLHKFVNTLLDFSRLDSGKMNATFRPMKLGPKIAELAGLFRPAIERGGVKYVVDVAEDKWAHRKPFYLADELIDKIVMNLISNAYKYCLEGSIEVRVRFFANEGHVSIKDSGVGIKDEDLPKIFDRFHRAESNARTFEGTGIGLSLVLELVRTLGGTIDVESRSGQGSRFTVRLPRGKKHLPADHVAEEPYETMSLPPRSSQSLSLVSDVSAWVPAKQALASEVAADDADAPVDDTNVVADRATLVRKPSERDNLPGVFNLKKADTVCLIVDDNAQLRTFISGLLAKSFTVVEASNGKEALEYARSNPVSIVLTDLSMPVMNGRELLSALRDDPSTSLIPLIFLSAQAGSEARVEALLLGADDYITKPFQPRELMARVWTHLQIGEMRRELDRRVTERTAALIESERRFKDLADQHQTLALVSPVGILQIERSGRVVFANPRFFEISDQARDGDYDKWQDLIIEDDQARVQEIWRAALEKWAPNGEVTITEFRFRCGKWVQLELRPFEKGFIGAITDISHTKEVEASHVKVVEQRAADAEENRRNTEAFLDMSSHELRNPLSGVWQNAEVVSASLEKITGWLEELKTVVGLDQGIVKEMHDEMVENLDAIESIQICASHQTRIADDILNVSKLNMGLLSINVAPFDLTAAAREVVRTFGTSAQQQQIDLSVDRGESLDRLGVSYIVADEGRCKQVLYNFLTNALKYTKPAKIKKVTVHIDAYDRAPPEYDNAMRISAPNRSFEPPPGCIWCVVGVEDSGKGLTSDELSLLFARFSQANPRSDQYGGSGLGLYVSRKLIELHRGFIEVASVPGHGSTFRFAIPAQRAQKPAKEVAAEAKAKEAAADRKQHRRPLTASIRAEDLSHPSSTGAPALLSTSSSGKSREDLPPLRILIVEDNLINQKVMTYVRLILTPARQLKQQGLEVTVANDGQQALDILREDDQKLQSAQDGSEYNMIRVVLMDIEMPVMDGLTAIRELRRREKDGEMAHHYPVCAVTGNAREAQKTECLEAGFDDVAIKPYRIVQLLEQISTLSGFPLPSPK</sequence>
<dbReference type="Gene3D" id="3.30.565.10">
    <property type="entry name" value="Histidine kinase-like ATPase, C-terminal domain"/>
    <property type="match status" value="2"/>
</dbReference>
<feature type="domain" description="Response regulatory" evidence="5">
    <location>
        <begin position="1945"/>
        <end position="2060"/>
    </location>
</feature>
<gene>
    <name evidence="6" type="ORF">BMF94_0602</name>
</gene>
<dbReference type="SUPFAM" id="SSF52172">
    <property type="entry name" value="CheY-like"/>
    <property type="match status" value="2"/>
</dbReference>
<feature type="compositionally biased region" description="Polar residues" evidence="3">
    <location>
        <begin position="22"/>
        <end position="35"/>
    </location>
</feature>
<keyword evidence="7" id="KW-1185">Reference proteome</keyword>
<accession>A0A2S5BI26</accession>
<dbReference type="STRING" id="741276.A0A2S5BI26"/>
<feature type="compositionally biased region" description="Low complexity" evidence="3">
    <location>
        <begin position="599"/>
        <end position="613"/>
    </location>
</feature>
<feature type="compositionally biased region" description="Basic and acidic residues" evidence="3">
    <location>
        <begin position="749"/>
        <end position="797"/>
    </location>
</feature>
<feature type="compositionally biased region" description="Low complexity" evidence="3">
    <location>
        <begin position="879"/>
        <end position="893"/>
    </location>
</feature>
<dbReference type="SMART" id="SM00091">
    <property type="entry name" value="PAS"/>
    <property type="match status" value="1"/>
</dbReference>
<dbReference type="PROSITE" id="PS50110">
    <property type="entry name" value="RESPONSE_REGULATORY"/>
    <property type="match status" value="2"/>
</dbReference>
<feature type="compositionally biased region" description="Basic and acidic residues" evidence="3">
    <location>
        <begin position="648"/>
        <end position="657"/>
    </location>
</feature>
<dbReference type="SMART" id="SM00387">
    <property type="entry name" value="HATPase_c"/>
    <property type="match status" value="2"/>
</dbReference>
<dbReference type="InterPro" id="IPR005467">
    <property type="entry name" value="His_kinase_dom"/>
</dbReference>
<dbReference type="Gene3D" id="1.10.287.130">
    <property type="match status" value="2"/>
</dbReference>
<feature type="region of interest" description="Disordered" evidence="3">
    <location>
        <begin position="2508"/>
        <end position="2561"/>
    </location>
</feature>
<feature type="region of interest" description="Disordered" evidence="3">
    <location>
        <begin position="1424"/>
        <end position="1456"/>
    </location>
</feature>
<dbReference type="SUPFAM" id="SSF55874">
    <property type="entry name" value="ATPase domain of HSP90 chaperone/DNA topoisomerase II/histidine kinase"/>
    <property type="match status" value="2"/>
</dbReference>
<feature type="compositionally biased region" description="Basic and acidic residues" evidence="3">
    <location>
        <begin position="1006"/>
        <end position="1016"/>
    </location>
</feature>
<feature type="compositionally biased region" description="Basic and acidic residues" evidence="3">
    <location>
        <begin position="162"/>
        <end position="191"/>
    </location>
</feature>
<feature type="compositionally biased region" description="Polar residues" evidence="3">
    <location>
        <begin position="1124"/>
        <end position="1135"/>
    </location>
</feature>
<dbReference type="PANTHER" id="PTHR43547">
    <property type="entry name" value="TWO-COMPONENT HISTIDINE KINASE"/>
    <property type="match status" value="1"/>
</dbReference>
<evidence type="ECO:0000313" key="6">
    <source>
        <dbReference type="EMBL" id="POY76404.1"/>
    </source>
</evidence>
<dbReference type="InterPro" id="IPR011006">
    <property type="entry name" value="CheY-like_superfamily"/>
</dbReference>
<feature type="compositionally biased region" description="Polar residues" evidence="3">
    <location>
        <begin position="148"/>
        <end position="158"/>
    </location>
</feature>
<feature type="compositionally biased region" description="Basic and acidic residues" evidence="3">
    <location>
        <begin position="975"/>
        <end position="992"/>
    </location>
</feature>
<feature type="region of interest" description="Disordered" evidence="3">
    <location>
        <begin position="1494"/>
        <end position="1519"/>
    </location>
</feature>
<evidence type="ECO:0000313" key="7">
    <source>
        <dbReference type="Proteomes" id="UP000237144"/>
    </source>
</evidence>
<feature type="compositionally biased region" description="Low complexity" evidence="3">
    <location>
        <begin position="411"/>
        <end position="423"/>
    </location>
</feature>
<dbReference type="FunFam" id="1.10.287.130:FF:000045">
    <property type="entry name" value="Two-component system sensor histidine kinase/response regulator"/>
    <property type="match status" value="1"/>
</dbReference>
<feature type="compositionally biased region" description="Acidic residues" evidence="3">
    <location>
        <begin position="48"/>
        <end position="57"/>
    </location>
</feature>
<dbReference type="PANTHER" id="PTHR43547:SF2">
    <property type="entry name" value="HYBRID SIGNAL TRANSDUCTION HISTIDINE KINASE C"/>
    <property type="match status" value="1"/>
</dbReference>
<dbReference type="EMBL" id="PJQD01000005">
    <property type="protein sequence ID" value="POY76404.1"/>
    <property type="molecule type" value="Genomic_DNA"/>
</dbReference>
<feature type="domain" description="Histidine kinase" evidence="4">
    <location>
        <begin position="1635"/>
        <end position="1856"/>
    </location>
</feature>
<feature type="domain" description="Response regulatory" evidence="5">
    <location>
        <begin position="2568"/>
        <end position="2711"/>
    </location>
</feature>
<feature type="compositionally biased region" description="Basic and acidic residues" evidence="3">
    <location>
        <begin position="375"/>
        <end position="390"/>
    </location>
</feature>
<organism evidence="6 7">
    <name type="scientific">Rhodotorula taiwanensis</name>
    <dbReference type="NCBI Taxonomy" id="741276"/>
    <lineage>
        <taxon>Eukaryota</taxon>
        <taxon>Fungi</taxon>
        <taxon>Dikarya</taxon>
        <taxon>Basidiomycota</taxon>
        <taxon>Pucciniomycotina</taxon>
        <taxon>Microbotryomycetes</taxon>
        <taxon>Sporidiobolales</taxon>
        <taxon>Sporidiobolaceae</taxon>
        <taxon>Rhodotorula</taxon>
    </lineage>
</organism>
<dbReference type="CDD" id="cd00130">
    <property type="entry name" value="PAS"/>
    <property type="match status" value="1"/>
</dbReference>
<feature type="region of interest" description="Disordered" evidence="3">
    <location>
        <begin position="1"/>
        <end position="60"/>
    </location>
</feature>
<feature type="compositionally biased region" description="Polar residues" evidence="3">
    <location>
        <begin position="637"/>
        <end position="647"/>
    </location>
</feature>
<dbReference type="SMART" id="SM00388">
    <property type="entry name" value="HisKA"/>
    <property type="match status" value="2"/>
</dbReference>
<dbReference type="InterPro" id="IPR003594">
    <property type="entry name" value="HATPase_dom"/>
</dbReference>
<dbReference type="InterPro" id="IPR003661">
    <property type="entry name" value="HisK_dim/P_dom"/>
</dbReference>
<dbReference type="CDD" id="cd17574">
    <property type="entry name" value="REC_OmpR"/>
    <property type="match status" value="1"/>
</dbReference>
<dbReference type="InterPro" id="IPR036097">
    <property type="entry name" value="HisK_dim/P_sf"/>
</dbReference>
<dbReference type="SUPFAM" id="SSF55785">
    <property type="entry name" value="PYP-like sensor domain (PAS domain)"/>
    <property type="match status" value="1"/>
</dbReference>
<proteinExistence type="predicted"/>
<feature type="compositionally biased region" description="Basic and acidic residues" evidence="3">
    <location>
        <begin position="1079"/>
        <end position="1088"/>
    </location>
</feature>
<evidence type="ECO:0000259" key="5">
    <source>
        <dbReference type="PROSITE" id="PS50110"/>
    </source>
</evidence>
<dbReference type="SMART" id="SM00448">
    <property type="entry name" value="REC"/>
    <property type="match status" value="2"/>
</dbReference>
<dbReference type="PRINTS" id="PR00344">
    <property type="entry name" value="BCTRLSENSOR"/>
</dbReference>
<feature type="region of interest" description="Disordered" evidence="3">
    <location>
        <begin position="732"/>
        <end position="926"/>
    </location>
</feature>
<dbReference type="PROSITE" id="PS50109">
    <property type="entry name" value="HIS_KIN"/>
    <property type="match status" value="2"/>
</dbReference>
<dbReference type="Gene3D" id="3.40.50.2300">
    <property type="match status" value="2"/>
</dbReference>
<dbReference type="InterPro" id="IPR036890">
    <property type="entry name" value="HATPase_C_sf"/>
</dbReference>
<comment type="caution">
    <text evidence="6">The sequence shown here is derived from an EMBL/GenBank/DDBJ whole genome shotgun (WGS) entry which is preliminary data.</text>
</comment>
<feature type="compositionally biased region" description="Basic residues" evidence="3">
    <location>
        <begin position="956"/>
        <end position="968"/>
    </location>
</feature>
<dbReference type="SUPFAM" id="SSF47384">
    <property type="entry name" value="Homodimeric domain of signal transducing histidine kinase"/>
    <property type="match status" value="2"/>
</dbReference>
<dbReference type="OrthoDB" id="60033at2759"/>
<dbReference type="CDD" id="cd17546">
    <property type="entry name" value="REC_hyHK_CKI1_RcsC-like"/>
    <property type="match status" value="1"/>
</dbReference>
<evidence type="ECO:0000259" key="4">
    <source>
        <dbReference type="PROSITE" id="PS50109"/>
    </source>
</evidence>
<evidence type="ECO:0000256" key="1">
    <source>
        <dbReference type="ARBA" id="ARBA00022553"/>
    </source>
</evidence>
<dbReference type="Gene3D" id="3.30.450.20">
    <property type="entry name" value="PAS domain"/>
    <property type="match status" value="2"/>
</dbReference>
<feature type="domain" description="Histidine kinase" evidence="4">
    <location>
        <begin position="2230"/>
        <end position="2503"/>
    </location>
</feature>
<dbReference type="Pfam" id="PF02518">
    <property type="entry name" value="HATPase_c"/>
    <property type="match status" value="2"/>
</dbReference>
<feature type="compositionally biased region" description="Basic and acidic residues" evidence="3">
    <location>
        <begin position="320"/>
        <end position="329"/>
    </location>
</feature>
<evidence type="ECO:0000256" key="3">
    <source>
        <dbReference type="SAM" id="MobiDB-lite"/>
    </source>
</evidence>
<dbReference type="InterPro" id="IPR004358">
    <property type="entry name" value="Sig_transdc_His_kin-like_C"/>
</dbReference>
<dbReference type="InterPro" id="IPR000014">
    <property type="entry name" value="PAS"/>
</dbReference>
<evidence type="ECO:0008006" key="8">
    <source>
        <dbReference type="Google" id="ProtNLM"/>
    </source>
</evidence>
<feature type="compositionally biased region" description="Low complexity" evidence="3">
    <location>
        <begin position="1499"/>
        <end position="1519"/>
    </location>
</feature>
<feature type="compositionally biased region" description="Polar residues" evidence="3">
    <location>
        <begin position="254"/>
        <end position="269"/>
    </location>
</feature>
<feature type="region of interest" description="Disordered" evidence="3">
    <location>
        <begin position="633"/>
        <end position="666"/>
    </location>
</feature>
<feature type="compositionally biased region" description="Basic and acidic residues" evidence="3">
    <location>
        <begin position="906"/>
        <end position="917"/>
    </location>
</feature>
<dbReference type="CDD" id="cd00082">
    <property type="entry name" value="HisKA"/>
    <property type="match status" value="2"/>
</dbReference>
<feature type="region of interest" description="Disordered" evidence="3">
    <location>
        <begin position="98"/>
        <end position="444"/>
    </location>
</feature>
<dbReference type="Pfam" id="PF00072">
    <property type="entry name" value="Response_reg"/>
    <property type="match status" value="2"/>
</dbReference>
<feature type="modified residue" description="4-aspartylphosphate" evidence="2">
    <location>
        <position position="1993"/>
    </location>
</feature>
<dbReference type="Pfam" id="PF00512">
    <property type="entry name" value="HisKA"/>
    <property type="match status" value="1"/>
</dbReference>
<feature type="compositionally biased region" description="Basic and acidic residues" evidence="3">
    <location>
        <begin position="2508"/>
        <end position="2524"/>
    </location>
</feature>
<dbReference type="InterPro" id="IPR035965">
    <property type="entry name" value="PAS-like_dom_sf"/>
</dbReference>
<protein>
    <recommendedName>
        <fullName evidence="8">Histidine kinase</fullName>
    </recommendedName>
</protein>
<feature type="compositionally biased region" description="Basic and acidic residues" evidence="3">
    <location>
        <begin position="124"/>
        <end position="143"/>
    </location>
</feature>
<feature type="modified residue" description="4-aspartylphosphate" evidence="2">
    <location>
        <position position="2640"/>
    </location>
</feature>
<name>A0A2S5BI26_9BASI</name>
<feature type="compositionally biased region" description="Polar residues" evidence="3">
    <location>
        <begin position="424"/>
        <end position="435"/>
    </location>
</feature>
<dbReference type="GO" id="GO:0000155">
    <property type="term" value="F:phosphorelay sensor kinase activity"/>
    <property type="evidence" value="ECO:0007669"/>
    <property type="project" value="InterPro"/>
</dbReference>
<feature type="compositionally biased region" description="Polar residues" evidence="3">
    <location>
        <begin position="2542"/>
        <end position="2558"/>
    </location>
</feature>
<dbReference type="Proteomes" id="UP000237144">
    <property type="component" value="Unassembled WGS sequence"/>
</dbReference>
<reference evidence="6 7" key="1">
    <citation type="journal article" date="2018" name="Front. Microbiol.">
        <title>Prospects for Fungal Bioremediation of Acidic Radioactive Waste Sites: Characterization and Genome Sequence of Rhodotorula taiwanensis MD1149.</title>
        <authorList>
            <person name="Tkavc R."/>
            <person name="Matrosova V.Y."/>
            <person name="Grichenko O.E."/>
            <person name="Gostincar C."/>
            <person name="Volpe R.P."/>
            <person name="Klimenkova P."/>
            <person name="Gaidamakova E.K."/>
            <person name="Zhou C.E."/>
            <person name="Stewart B.J."/>
            <person name="Lyman M.G."/>
            <person name="Malfatti S.A."/>
            <person name="Rubinfeld B."/>
            <person name="Courtot M."/>
            <person name="Singh J."/>
            <person name="Dalgard C.L."/>
            <person name="Hamilton T."/>
            <person name="Frey K.G."/>
            <person name="Gunde-Cimerman N."/>
            <person name="Dugan L."/>
            <person name="Daly M.J."/>
        </authorList>
    </citation>
    <scope>NUCLEOTIDE SEQUENCE [LARGE SCALE GENOMIC DNA]</scope>
    <source>
        <strain evidence="6 7">MD1149</strain>
    </source>
</reference>
<feature type="compositionally biased region" description="Polar residues" evidence="3">
    <location>
        <begin position="1438"/>
        <end position="1448"/>
    </location>
</feature>
<feature type="compositionally biased region" description="Acidic residues" evidence="3">
    <location>
        <begin position="349"/>
        <end position="374"/>
    </location>
</feature>
<feature type="compositionally biased region" description="Polar residues" evidence="3">
    <location>
        <begin position="1029"/>
        <end position="1046"/>
    </location>
</feature>
<feature type="region of interest" description="Disordered" evidence="3">
    <location>
        <begin position="956"/>
        <end position="1172"/>
    </location>
</feature>